<comment type="caution">
    <text evidence="2">The sequence shown here is derived from an EMBL/GenBank/DDBJ whole genome shotgun (WGS) entry which is preliminary data.</text>
</comment>
<feature type="transmembrane region" description="Helical" evidence="1">
    <location>
        <begin position="63"/>
        <end position="83"/>
    </location>
</feature>
<keyword evidence="1" id="KW-0812">Transmembrane</keyword>
<keyword evidence="1" id="KW-0472">Membrane</keyword>
<feature type="transmembrane region" description="Helical" evidence="1">
    <location>
        <begin position="494"/>
        <end position="514"/>
    </location>
</feature>
<feature type="transmembrane region" description="Helical" evidence="1">
    <location>
        <begin position="396"/>
        <end position="419"/>
    </location>
</feature>
<feature type="transmembrane region" description="Helical" evidence="1">
    <location>
        <begin position="147"/>
        <end position="170"/>
    </location>
</feature>
<evidence type="ECO:0008006" key="4">
    <source>
        <dbReference type="Google" id="ProtNLM"/>
    </source>
</evidence>
<proteinExistence type="predicted"/>
<keyword evidence="1" id="KW-1133">Transmembrane helix</keyword>
<accession>A0A0K9FB61</accession>
<dbReference type="RefSeq" id="WP_049664409.1">
    <property type="nucleotide sequence ID" value="NZ_LFXJ01000005.1"/>
</dbReference>
<dbReference type="InterPro" id="IPR031599">
    <property type="entry name" value="ABC_tran_2"/>
</dbReference>
<dbReference type="Proteomes" id="UP000037326">
    <property type="component" value="Unassembled WGS sequence"/>
</dbReference>
<dbReference type="AlphaFoldDB" id="A0A0K9FB61"/>
<feature type="transmembrane region" description="Helical" evidence="1">
    <location>
        <begin position="243"/>
        <end position="265"/>
    </location>
</feature>
<organism evidence="2 3">
    <name type="scientific">Lysinibacillus xylanilyticus</name>
    <dbReference type="NCBI Taxonomy" id="582475"/>
    <lineage>
        <taxon>Bacteria</taxon>
        <taxon>Bacillati</taxon>
        <taxon>Bacillota</taxon>
        <taxon>Bacilli</taxon>
        <taxon>Bacillales</taxon>
        <taxon>Bacillaceae</taxon>
        <taxon>Lysinibacillus</taxon>
    </lineage>
</organism>
<feature type="transmembrane region" description="Helical" evidence="1">
    <location>
        <begin position="425"/>
        <end position="448"/>
    </location>
</feature>
<feature type="transmembrane region" description="Helical" evidence="1">
    <location>
        <begin position="31"/>
        <end position="51"/>
    </location>
</feature>
<feature type="transmembrane region" description="Helical" evidence="1">
    <location>
        <begin position="112"/>
        <end position="135"/>
    </location>
</feature>
<dbReference type="Pfam" id="PF16949">
    <property type="entry name" value="ABC_tran_2"/>
    <property type="match status" value="1"/>
</dbReference>
<evidence type="ECO:0000313" key="3">
    <source>
        <dbReference type="Proteomes" id="UP000037326"/>
    </source>
</evidence>
<gene>
    <name evidence="2" type="ORF">ACZ11_05680</name>
</gene>
<dbReference type="EMBL" id="LFXJ01000005">
    <property type="protein sequence ID" value="KMY31695.1"/>
    <property type="molecule type" value="Genomic_DNA"/>
</dbReference>
<feature type="transmembrane region" description="Helical" evidence="1">
    <location>
        <begin position="352"/>
        <end position="375"/>
    </location>
</feature>
<feature type="transmembrane region" description="Helical" evidence="1">
    <location>
        <begin position="182"/>
        <end position="200"/>
    </location>
</feature>
<dbReference type="PATRIC" id="fig|582475.4.peg.580"/>
<evidence type="ECO:0000313" key="2">
    <source>
        <dbReference type="EMBL" id="KMY31695.1"/>
    </source>
</evidence>
<sequence>MKHLSILLKIRIISLVRLNTLKGKANFGDKMAIVGIFLASAFGLAYITSLGYLLNEYNMREHILAYSFLVSTLISLFIAFFSASDEFFGKRDYDTLMSLPIKTSIIVVSRFLYIYFLNTVVSLIIMLLMGAVYFFTGTVSGVFWIKILIGILTVALVPSIIASIVSIVVLEVSSRAKYSRAVSSFSYMCIILFLVLAPTLSSYKLDPSDMKLILTNILNQANQVYPMFYLFNKILVTGKVGDFLIYIAVSIVLTVIFIIGLSFVYKGLNTRIRSMSSNKKYEIKTLKRSSKLKALYVKEIKRLFSSTTYLINTTFGMIMMVIFTISLMISITKVMENMPINTINTVETLYGVTPYIMSLMVCLSNTSSVSFSLEGKNIWIIKTFPLSKELVVKSKILVNLTLTIPLTIINGIIIGRVFGATLFHSITLVLLPCAFAVFSAIYGVAINLRFVNYSWQSELQVVKRSISSVLGFFGAAILVFIAAVPRVLWSGSIVGIYDVIIILCLGIVTSMLYAKTINGEPI</sequence>
<protein>
    <recommendedName>
        <fullName evidence="4">Permease</fullName>
    </recommendedName>
</protein>
<dbReference type="GeneID" id="96597779"/>
<feature type="transmembrane region" description="Helical" evidence="1">
    <location>
        <begin position="469"/>
        <end position="488"/>
    </location>
</feature>
<reference evidence="3" key="1">
    <citation type="submission" date="2015-07" db="EMBL/GenBank/DDBJ databases">
        <authorList>
            <consortium name="Consortium for Microbial Forensics and Genomics (microFORGE)"/>
            <person name="Knight B.M."/>
            <person name="Roberts D.P."/>
            <person name="Lin D."/>
            <person name="Hari K."/>
            <person name="Fletcher J."/>
            <person name="Melcher U."/>
            <person name="Blagden T."/>
            <person name="Winegar R.A."/>
        </authorList>
    </citation>
    <scope>NUCLEOTIDE SEQUENCE [LARGE SCALE GENOMIC DNA]</scope>
    <source>
        <strain evidence="3">DSM 23493</strain>
    </source>
</reference>
<feature type="transmembrane region" description="Helical" evidence="1">
    <location>
        <begin position="309"/>
        <end position="332"/>
    </location>
</feature>
<name>A0A0K9FB61_9BACI</name>
<evidence type="ECO:0000256" key="1">
    <source>
        <dbReference type="SAM" id="Phobius"/>
    </source>
</evidence>
<dbReference type="OrthoDB" id="138672at2"/>